<feature type="chain" id="PRO_5015978624" evidence="1">
    <location>
        <begin position="23"/>
        <end position="182"/>
    </location>
</feature>
<dbReference type="EMBL" id="QKVK01000001">
    <property type="protein sequence ID" value="PZF78284.1"/>
    <property type="molecule type" value="Genomic_DNA"/>
</dbReference>
<dbReference type="AlphaFoldDB" id="A0A2W2BDH0"/>
<protein>
    <submittedName>
        <fullName evidence="2">Uncharacterized protein</fullName>
    </submittedName>
</protein>
<evidence type="ECO:0000256" key="1">
    <source>
        <dbReference type="SAM" id="SignalP"/>
    </source>
</evidence>
<comment type="caution">
    <text evidence="2">The sequence shown here is derived from an EMBL/GenBank/DDBJ whole genome shotgun (WGS) entry which is preliminary data.</text>
</comment>
<dbReference type="RefSeq" id="WP_111195612.1">
    <property type="nucleotide sequence ID" value="NZ_QKVK01000001.1"/>
</dbReference>
<organism evidence="2 3">
    <name type="scientific">Aestuariivirga litoralis</name>
    <dbReference type="NCBI Taxonomy" id="2650924"/>
    <lineage>
        <taxon>Bacteria</taxon>
        <taxon>Pseudomonadati</taxon>
        <taxon>Pseudomonadota</taxon>
        <taxon>Alphaproteobacteria</taxon>
        <taxon>Hyphomicrobiales</taxon>
        <taxon>Aestuariivirgaceae</taxon>
        <taxon>Aestuariivirga</taxon>
    </lineage>
</organism>
<feature type="signal peptide" evidence="1">
    <location>
        <begin position="1"/>
        <end position="22"/>
    </location>
</feature>
<accession>A0A2W2BDH0</accession>
<evidence type="ECO:0000313" key="3">
    <source>
        <dbReference type="Proteomes" id="UP000248795"/>
    </source>
</evidence>
<keyword evidence="1" id="KW-0732">Signal</keyword>
<sequence>MKPVTAAAAVAFVALFTVPALANPPKFTASCPTGITVKSNGSGKVKINGTKATVKTFSNKAWEASANGVSIDFGLDGSELSVTYTGKGGANGICQVTSGGTSGAGSPAGSNAAGDLNGVSPKDQQACLAAVSNTANNGDVDVLDAYSSEANNQVIVGVGSKKAKWQCLVKNGRVANVMSMSN</sequence>
<gene>
    <name evidence="2" type="ORF">DK847_00200</name>
</gene>
<dbReference type="Proteomes" id="UP000248795">
    <property type="component" value="Unassembled WGS sequence"/>
</dbReference>
<name>A0A2W2BDH0_9HYPH</name>
<keyword evidence="3" id="KW-1185">Reference proteome</keyword>
<reference evidence="3" key="1">
    <citation type="submission" date="2018-06" db="EMBL/GenBank/DDBJ databases">
        <title>Aestuariibacter litoralis strain KCTC 52945T.</title>
        <authorList>
            <person name="Li X."/>
            <person name="Salam N."/>
            <person name="Li J.-L."/>
            <person name="Chen Y.-M."/>
            <person name="Yang Z.-W."/>
            <person name="Zhang L.-Y."/>
            <person name="Han M.-X."/>
            <person name="Xiao M."/>
            <person name="Li W.-J."/>
        </authorList>
    </citation>
    <scope>NUCLEOTIDE SEQUENCE [LARGE SCALE GENOMIC DNA]</scope>
    <source>
        <strain evidence="3">KCTC 52945</strain>
    </source>
</reference>
<evidence type="ECO:0000313" key="2">
    <source>
        <dbReference type="EMBL" id="PZF78284.1"/>
    </source>
</evidence>
<proteinExistence type="predicted"/>